<accession>A0A5C6MEH4</accession>
<dbReference type="GO" id="GO:0016491">
    <property type="term" value="F:oxidoreductase activity"/>
    <property type="evidence" value="ECO:0007669"/>
    <property type="project" value="InterPro"/>
</dbReference>
<sequence length="696" mass="75972">MCQVECRRAGRMLQIQSFVMFAVLAGLALLPQSAVAQQAKLTAEQLLRQYVPLQKGIEYDTPRPEELAKCRLVQEKNSYVIYGPANEPLRRFTDSNGDGPPDMFRYYRLGLEVYREVDTNGDYKTRKNTRPDQFRWMNWGGTRWGVDLDEDGRIDTWKVISAQEAARVAVEALIAGDLKALSTVMLNEADIQALKVPAAMAKQLQDATADLPKKAQASVANAKVLNTRSVWVRFDPPPPGLVLAEQSGAARDLVVYENAMAYVQNGEKLDLISVGEMVQVGDVWKLVSVPTPLDTSGQAVVVMGGILMQSGMGGDSAGPTQEMSADMQKVLADLQKLDENSPPPDAAPKTLVDYNVARANLSEKLAGLSRTEDEQLQWIQQLTDSLSTAAQSGLYPEGLVRLQQLETTVKANQKLLGYVYYRRLMAEYAVRLKEDDKAADEAAARKSREATQKWWFEQLENFAKQWPASEDAPDAVVQLAISYELMGRIDDAKAWYGQLAKNYPKTEGGVKASGALRRLSLTGNPLQLAGKNLQGQPLSIEQYRGKVVLVVFWASYAQPFLADAETLKAVYAKHQKSGFEIVGINMDPDAAAATAWLGSNAIRWQNLREAPQQAGAQPGDFGFGIVSVPTMFLVNKEGIVEGGITSRNLDLAVDALVQGKKLETLKPQEDPAAPAGATSAALSAAPAAAGTPRPKN</sequence>
<dbReference type="InterPro" id="IPR050553">
    <property type="entry name" value="Thioredoxin_ResA/DsbE_sf"/>
</dbReference>
<feature type="chain" id="PRO_5022705613" evidence="2">
    <location>
        <begin position="37"/>
        <end position="696"/>
    </location>
</feature>
<dbReference type="CDD" id="cd02966">
    <property type="entry name" value="TlpA_like_family"/>
    <property type="match status" value="1"/>
</dbReference>
<evidence type="ECO:0000313" key="5">
    <source>
        <dbReference type="Proteomes" id="UP000321083"/>
    </source>
</evidence>
<dbReference type="SUPFAM" id="SSF52833">
    <property type="entry name" value="Thioredoxin-like"/>
    <property type="match status" value="1"/>
</dbReference>
<protein>
    <submittedName>
        <fullName evidence="4">Thioredoxin</fullName>
    </submittedName>
</protein>
<dbReference type="GO" id="GO:0016209">
    <property type="term" value="F:antioxidant activity"/>
    <property type="evidence" value="ECO:0007669"/>
    <property type="project" value="InterPro"/>
</dbReference>
<keyword evidence="2" id="KW-0732">Signal</keyword>
<proteinExistence type="predicted"/>
<evidence type="ECO:0000259" key="3">
    <source>
        <dbReference type="PROSITE" id="PS51352"/>
    </source>
</evidence>
<comment type="caution">
    <text evidence="4">The sequence shown here is derived from an EMBL/GenBank/DDBJ whole genome shotgun (WGS) entry which is preliminary data.</text>
</comment>
<dbReference type="Proteomes" id="UP000321083">
    <property type="component" value="Unassembled WGS sequence"/>
</dbReference>
<feature type="compositionally biased region" description="Low complexity" evidence="1">
    <location>
        <begin position="671"/>
        <end position="696"/>
    </location>
</feature>
<gene>
    <name evidence="4" type="ORF">E3A20_00080</name>
</gene>
<dbReference type="PANTHER" id="PTHR42852:SF13">
    <property type="entry name" value="PROTEIN DIPZ"/>
    <property type="match status" value="1"/>
</dbReference>
<reference evidence="4 5" key="2">
    <citation type="submission" date="2019-08" db="EMBL/GenBank/DDBJ databases">
        <authorList>
            <person name="Henke P."/>
        </authorList>
    </citation>
    <scope>NUCLEOTIDE SEQUENCE [LARGE SCALE GENOMIC DNA]</scope>
    <source>
        <strain evidence="4">Phe10_nw2017</strain>
    </source>
</reference>
<evidence type="ECO:0000256" key="2">
    <source>
        <dbReference type="SAM" id="SignalP"/>
    </source>
</evidence>
<dbReference type="InterPro" id="IPR000866">
    <property type="entry name" value="AhpC/TSA"/>
</dbReference>
<dbReference type="Pfam" id="PF00578">
    <property type="entry name" value="AhpC-TSA"/>
    <property type="match status" value="1"/>
</dbReference>
<dbReference type="AlphaFoldDB" id="A0A5C6MEH4"/>
<keyword evidence="5" id="KW-1185">Reference proteome</keyword>
<dbReference type="PROSITE" id="PS51352">
    <property type="entry name" value="THIOREDOXIN_2"/>
    <property type="match status" value="1"/>
</dbReference>
<dbReference type="EMBL" id="SRHE01000001">
    <property type="protein sequence ID" value="TWW12806.1"/>
    <property type="molecule type" value="Genomic_DNA"/>
</dbReference>
<dbReference type="PANTHER" id="PTHR42852">
    <property type="entry name" value="THIOL:DISULFIDE INTERCHANGE PROTEIN DSBE"/>
    <property type="match status" value="1"/>
</dbReference>
<feature type="signal peptide" evidence="2">
    <location>
        <begin position="1"/>
        <end position="36"/>
    </location>
</feature>
<organism evidence="4 5">
    <name type="scientific">Planctomyces bekefii</name>
    <dbReference type="NCBI Taxonomy" id="1653850"/>
    <lineage>
        <taxon>Bacteria</taxon>
        <taxon>Pseudomonadati</taxon>
        <taxon>Planctomycetota</taxon>
        <taxon>Planctomycetia</taxon>
        <taxon>Planctomycetales</taxon>
        <taxon>Planctomycetaceae</taxon>
        <taxon>Planctomyces</taxon>
    </lineage>
</organism>
<evidence type="ECO:0000313" key="4">
    <source>
        <dbReference type="EMBL" id="TWW12806.1"/>
    </source>
</evidence>
<reference evidence="4 5" key="1">
    <citation type="submission" date="2019-08" db="EMBL/GenBank/DDBJ databases">
        <title>100 year-old enigma solved: identification of Planctomyces bekefii, the type genus and species of the phylum Planctomycetes.</title>
        <authorList>
            <person name="Svetlana D.N."/>
            <person name="Overmann J."/>
        </authorList>
    </citation>
    <scope>NUCLEOTIDE SEQUENCE [LARGE SCALE GENOMIC DNA]</scope>
    <source>
        <strain evidence="4">Phe10_nw2017</strain>
    </source>
</reference>
<feature type="region of interest" description="Disordered" evidence="1">
    <location>
        <begin position="664"/>
        <end position="696"/>
    </location>
</feature>
<dbReference type="InterPro" id="IPR011990">
    <property type="entry name" value="TPR-like_helical_dom_sf"/>
</dbReference>
<dbReference type="InterPro" id="IPR013766">
    <property type="entry name" value="Thioredoxin_domain"/>
</dbReference>
<dbReference type="InterPro" id="IPR036249">
    <property type="entry name" value="Thioredoxin-like_sf"/>
</dbReference>
<dbReference type="Gene3D" id="1.25.40.10">
    <property type="entry name" value="Tetratricopeptide repeat domain"/>
    <property type="match status" value="1"/>
</dbReference>
<feature type="domain" description="Thioredoxin" evidence="3">
    <location>
        <begin position="517"/>
        <end position="658"/>
    </location>
</feature>
<evidence type="ECO:0000256" key="1">
    <source>
        <dbReference type="SAM" id="MobiDB-lite"/>
    </source>
</evidence>
<name>A0A5C6MEH4_9PLAN</name>
<dbReference type="Gene3D" id="3.40.30.10">
    <property type="entry name" value="Glutaredoxin"/>
    <property type="match status" value="1"/>
</dbReference>
<dbReference type="GO" id="GO:0006950">
    <property type="term" value="P:response to stress"/>
    <property type="evidence" value="ECO:0007669"/>
    <property type="project" value="UniProtKB-ARBA"/>
</dbReference>